<dbReference type="AlphaFoldDB" id="A0AAF0ZQH8"/>
<sequence length="34" mass="3983">MVHFVTMVTYVFLMWVSRGNKSLQKSIIPVIPFI</sequence>
<organism evidence="1 2">
    <name type="scientific">Solanum verrucosum</name>
    <dbReference type="NCBI Taxonomy" id="315347"/>
    <lineage>
        <taxon>Eukaryota</taxon>
        <taxon>Viridiplantae</taxon>
        <taxon>Streptophyta</taxon>
        <taxon>Embryophyta</taxon>
        <taxon>Tracheophyta</taxon>
        <taxon>Spermatophyta</taxon>
        <taxon>Magnoliopsida</taxon>
        <taxon>eudicotyledons</taxon>
        <taxon>Gunneridae</taxon>
        <taxon>Pentapetalae</taxon>
        <taxon>asterids</taxon>
        <taxon>lamiids</taxon>
        <taxon>Solanales</taxon>
        <taxon>Solanaceae</taxon>
        <taxon>Solanoideae</taxon>
        <taxon>Solaneae</taxon>
        <taxon>Solanum</taxon>
    </lineage>
</organism>
<keyword evidence="2" id="KW-1185">Reference proteome</keyword>
<name>A0AAF0ZQH8_SOLVR</name>
<protein>
    <submittedName>
        <fullName evidence="1">Uncharacterized protein</fullName>
    </submittedName>
</protein>
<accession>A0AAF0ZQH8</accession>
<reference evidence="1" key="1">
    <citation type="submission" date="2023-08" db="EMBL/GenBank/DDBJ databases">
        <title>A de novo genome assembly of Solanum verrucosum Schlechtendal, a Mexican diploid species geographically isolated from the other diploid A-genome species in potato relatives.</title>
        <authorList>
            <person name="Hosaka K."/>
        </authorList>
    </citation>
    <scope>NUCLEOTIDE SEQUENCE</scope>
    <source>
        <tissue evidence="1">Young leaves</tissue>
    </source>
</reference>
<evidence type="ECO:0000313" key="2">
    <source>
        <dbReference type="Proteomes" id="UP001234989"/>
    </source>
</evidence>
<dbReference type="Proteomes" id="UP001234989">
    <property type="component" value="Chromosome 9"/>
</dbReference>
<gene>
    <name evidence="1" type="ORF">MTR67_039543</name>
</gene>
<proteinExistence type="predicted"/>
<evidence type="ECO:0000313" key="1">
    <source>
        <dbReference type="EMBL" id="WMV46158.1"/>
    </source>
</evidence>
<dbReference type="EMBL" id="CP133620">
    <property type="protein sequence ID" value="WMV46158.1"/>
    <property type="molecule type" value="Genomic_DNA"/>
</dbReference>